<dbReference type="KEGG" id="pbh:AAW51_2109"/>
<dbReference type="EMBL" id="CP011371">
    <property type="protein sequence ID" value="AKJ28800.1"/>
    <property type="molecule type" value="Genomic_DNA"/>
</dbReference>
<evidence type="ECO:0000313" key="1">
    <source>
        <dbReference type="EMBL" id="AKJ28800.1"/>
    </source>
</evidence>
<dbReference type="RefSeq" id="WP_047194584.1">
    <property type="nucleotide sequence ID" value="NZ_CP011371.1"/>
</dbReference>
<accession>A0A0G3BQL6</accession>
<dbReference type="Proteomes" id="UP000035352">
    <property type="component" value="Chromosome"/>
</dbReference>
<reference evidence="1 2" key="1">
    <citation type="submission" date="2015-05" db="EMBL/GenBank/DDBJ databases">
        <authorList>
            <person name="Tang B."/>
            <person name="Yu Y."/>
        </authorList>
    </citation>
    <scope>NUCLEOTIDE SEQUENCE [LARGE SCALE GENOMIC DNA]</scope>
    <source>
        <strain evidence="1 2">DSM 7029</strain>
    </source>
</reference>
<dbReference type="STRING" id="413882.AAW51_2109"/>
<protein>
    <submittedName>
        <fullName evidence="1">Uncharacterized protein</fullName>
    </submittedName>
</protein>
<evidence type="ECO:0000313" key="2">
    <source>
        <dbReference type="Proteomes" id="UP000035352"/>
    </source>
</evidence>
<proteinExistence type="predicted"/>
<name>A0A0G3BQL6_9BURK</name>
<gene>
    <name evidence="1" type="ORF">AAW51_2109</name>
</gene>
<dbReference type="AlphaFoldDB" id="A0A0G3BQL6"/>
<sequence>MSPFGIRILSNPLAETVKVRYVVAQAGGPRPRRRKAWCVRRVEERQPAVWQLGEGTFVAHPSLVAKLKAEVRA</sequence>
<keyword evidence="2" id="KW-1185">Reference proteome</keyword>
<organism evidence="1 2">
    <name type="scientific">Caldimonas brevitalea</name>
    <dbReference type="NCBI Taxonomy" id="413882"/>
    <lineage>
        <taxon>Bacteria</taxon>
        <taxon>Pseudomonadati</taxon>
        <taxon>Pseudomonadota</taxon>
        <taxon>Betaproteobacteria</taxon>
        <taxon>Burkholderiales</taxon>
        <taxon>Sphaerotilaceae</taxon>
        <taxon>Caldimonas</taxon>
    </lineage>
</organism>